<evidence type="ECO:0000259" key="5">
    <source>
        <dbReference type="SMART" id="SM00363"/>
    </source>
</evidence>
<dbReference type="SUPFAM" id="SSF55120">
    <property type="entry name" value="Pseudouridine synthase"/>
    <property type="match status" value="1"/>
</dbReference>
<dbReference type="Gene3D" id="3.30.70.580">
    <property type="entry name" value="Pseudouridine synthase I, catalytic domain, N-terminal subdomain"/>
    <property type="match status" value="1"/>
</dbReference>
<dbReference type="SUPFAM" id="SSF55174">
    <property type="entry name" value="Alpha-L RNA-binding motif"/>
    <property type="match status" value="1"/>
</dbReference>
<evidence type="ECO:0000313" key="7">
    <source>
        <dbReference type="Proteomes" id="UP000034022"/>
    </source>
</evidence>
<evidence type="ECO:0000313" key="6">
    <source>
        <dbReference type="EMBL" id="KKQ70201.1"/>
    </source>
</evidence>
<comment type="similarity">
    <text evidence="1 4">Belongs to the pseudouridine synthase RsuA family.</text>
</comment>
<evidence type="ECO:0000256" key="1">
    <source>
        <dbReference type="ARBA" id="ARBA00008348"/>
    </source>
</evidence>
<dbReference type="NCBIfam" id="TIGR00093">
    <property type="entry name" value="pseudouridine synthase"/>
    <property type="match status" value="1"/>
</dbReference>
<dbReference type="PROSITE" id="PS01149">
    <property type="entry name" value="PSI_RSU"/>
    <property type="match status" value="1"/>
</dbReference>
<dbReference type="GO" id="GO:0120159">
    <property type="term" value="F:rRNA pseudouridine synthase activity"/>
    <property type="evidence" value="ECO:0007669"/>
    <property type="project" value="UniProtKB-ARBA"/>
</dbReference>
<dbReference type="EC" id="5.4.99.-" evidence="4"/>
<dbReference type="SMART" id="SM00363">
    <property type="entry name" value="S4"/>
    <property type="match status" value="1"/>
</dbReference>
<evidence type="ECO:0000256" key="4">
    <source>
        <dbReference type="RuleBase" id="RU003887"/>
    </source>
</evidence>
<dbReference type="Pfam" id="PF01479">
    <property type="entry name" value="S4"/>
    <property type="match status" value="1"/>
</dbReference>
<dbReference type="PANTHER" id="PTHR47683">
    <property type="entry name" value="PSEUDOURIDINE SYNTHASE FAMILY PROTEIN-RELATED"/>
    <property type="match status" value="1"/>
</dbReference>
<dbReference type="GO" id="GO:0000455">
    <property type="term" value="P:enzyme-directed rRNA pseudouridine synthesis"/>
    <property type="evidence" value="ECO:0007669"/>
    <property type="project" value="UniProtKB-ARBA"/>
</dbReference>
<dbReference type="InterPro" id="IPR002942">
    <property type="entry name" value="S4_RNA-bd"/>
</dbReference>
<dbReference type="InterPro" id="IPR000748">
    <property type="entry name" value="PsdUridine_synth_RsuA/RluB/E/F"/>
</dbReference>
<dbReference type="EMBL" id="LBUU01000006">
    <property type="protein sequence ID" value="KKQ70201.1"/>
    <property type="molecule type" value="Genomic_DNA"/>
</dbReference>
<protein>
    <recommendedName>
        <fullName evidence="4">Pseudouridine synthase</fullName>
        <ecNumber evidence="4">5.4.99.-</ecNumber>
    </recommendedName>
</protein>
<accession>A0A0G0MZD5</accession>
<dbReference type="InterPro" id="IPR018496">
    <property type="entry name" value="PsdUridine_synth_RsuA/RluB_CS"/>
</dbReference>
<dbReference type="Proteomes" id="UP000034022">
    <property type="component" value="Unassembled WGS sequence"/>
</dbReference>
<dbReference type="Pfam" id="PF00849">
    <property type="entry name" value="PseudoU_synth_2"/>
    <property type="match status" value="1"/>
</dbReference>
<dbReference type="InterPro" id="IPR042092">
    <property type="entry name" value="PsdUridine_s_RsuA/RluB/E/F_cat"/>
</dbReference>
<evidence type="ECO:0000256" key="2">
    <source>
        <dbReference type="ARBA" id="ARBA00023235"/>
    </source>
</evidence>
<dbReference type="InterPro" id="IPR050343">
    <property type="entry name" value="RsuA_PseudoU_synthase"/>
</dbReference>
<reference evidence="6 7" key="1">
    <citation type="journal article" date="2015" name="Nature">
        <title>rRNA introns, odd ribosomes, and small enigmatic genomes across a large radiation of phyla.</title>
        <authorList>
            <person name="Brown C.T."/>
            <person name="Hug L.A."/>
            <person name="Thomas B.C."/>
            <person name="Sharon I."/>
            <person name="Castelle C.J."/>
            <person name="Singh A."/>
            <person name="Wilkins M.J."/>
            <person name="Williams K.H."/>
            <person name="Banfield J.F."/>
        </authorList>
    </citation>
    <scope>NUCLEOTIDE SEQUENCE [LARGE SCALE GENOMIC DNA]</scope>
</reference>
<proteinExistence type="inferred from homology"/>
<name>A0A0G0MZD5_9BACT</name>
<feature type="domain" description="RNA-binding S4" evidence="5">
    <location>
        <begin position="4"/>
        <end position="62"/>
    </location>
</feature>
<dbReference type="FunFam" id="3.10.290.10:FF:000003">
    <property type="entry name" value="Pseudouridine synthase"/>
    <property type="match status" value="1"/>
</dbReference>
<dbReference type="InterPro" id="IPR020103">
    <property type="entry name" value="PsdUridine_synth_cat_dom_sf"/>
</dbReference>
<keyword evidence="3" id="KW-0694">RNA-binding</keyword>
<dbReference type="AlphaFoldDB" id="A0A0G0MZD5"/>
<dbReference type="InterPro" id="IPR006145">
    <property type="entry name" value="PsdUridine_synth_RsuA/RluA"/>
</dbReference>
<dbReference type="InterPro" id="IPR020094">
    <property type="entry name" value="TruA/RsuA/RluB/E/F_N"/>
</dbReference>
<dbReference type="PROSITE" id="PS50889">
    <property type="entry name" value="S4"/>
    <property type="match status" value="1"/>
</dbReference>
<organism evidence="6 7">
    <name type="scientific">Candidatus Falkowbacteria bacterium GW2011_GWE1_38_31</name>
    <dbReference type="NCBI Taxonomy" id="1618638"/>
    <lineage>
        <taxon>Bacteria</taxon>
        <taxon>Candidatus Falkowiibacteriota</taxon>
    </lineage>
</organism>
<dbReference type="Gene3D" id="3.30.70.1560">
    <property type="entry name" value="Alpha-L RNA-binding motif"/>
    <property type="match status" value="1"/>
</dbReference>
<dbReference type="PANTHER" id="PTHR47683:SF2">
    <property type="entry name" value="RNA-BINDING S4 DOMAIN-CONTAINING PROTEIN"/>
    <property type="match status" value="1"/>
</dbReference>
<dbReference type="Gene3D" id="3.10.290.10">
    <property type="entry name" value="RNA-binding S4 domain"/>
    <property type="match status" value="1"/>
</dbReference>
<sequence>MTDIVLQKYISNSGHCSRRQAEELIRAGGVKVNGETAELGRKVSDIDTVEINGIKIINPKEKIFIVLNKPVGYTCTNRSFKGEKNVFELLPSEYRNLHVVGRLDKNSRGLVLLTNDGDYTLRATHPRYEHEKRYIVDFRFPILDFRFEDIIKKFKKGIDIGEGDGVVRVKDMKYLGDNRFEIVLTEGKKRQIRRMFKVVGTDVIDLKRIAIGDIELGDLEDGSWKKINPIP</sequence>
<comment type="caution">
    <text evidence="6">The sequence shown here is derived from an EMBL/GenBank/DDBJ whole genome shotgun (WGS) entry which is preliminary data.</text>
</comment>
<evidence type="ECO:0000256" key="3">
    <source>
        <dbReference type="PROSITE-ProRule" id="PRU00182"/>
    </source>
</evidence>
<keyword evidence="2 4" id="KW-0413">Isomerase</keyword>
<gene>
    <name evidence="6" type="ORF">US91_C0006G0039</name>
</gene>
<dbReference type="PATRIC" id="fig|1618638.3.peg.736"/>
<dbReference type="InterPro" id="IPR036986">
    <property type="entry name" value="S4_RNA-bd_sf"/>
</dbReference>
<dbReference type="GO" id="GO:0003723">
    <property type="term" value="F:RNA binding"/>
    <property type="evidence" value="ECO:0007669"/>
    <property type="project" value="UniProtKB-KW"/>
</dbReference>
<dbReference type="CDD" id="cd00165">
    <property type="entry name" value="S4"/>
    <property type="match status" value="1"/>
</dbReference>